<evidence type="ECO:0000313" key="3">
    <source>
        <dbReference type="Proteomes" id="UP001431429"/>
    </source>
</evidence>
<evidence type="ECO:0008006" key="4">
    <source>
        <dbReference type="Google" id="ProtNLM"/>
    </source>
</evidence>
<gene>
    <name evidence="2" type="ORF">NBG84_36100</name>
</gene>
<protein>
    <recommendedName>
        <fullName evidence="4">Acetyltransferase</fullName>
    </recommendedName>
</protein>
<name>A0ABT0UYI7_9ACTN</name>
<evidence type="ECO:0000313" key="2">
    <source>
        <dbReference type="EMBL" id="MCM2393633.1"/>
    </source>
</evidence>
<organism evidence="2 3">
    <name type="scientific">Streptomyces albipurpureus</name>
    <dbReference type="NCBI Taxonomy" id="2897419"/>
    <lineage>
        <taxon>Bacteria</taxon>
        <taxon>Bacillati</taxon>
        <taxon>Actinomycetota</taxon>
        <taxon>Actinomycetes</taxon>
        <taxon>Kitasatosporales</taxon>
        <taxon>Streptomycetaceae</taxon>
        <taxon>Streptomyces</taxon>
    </lineage>
</organism>
<sequence>MAKVHGSGNTRLHTYYECLGFRHVRTVETMPSSTRRSHTGLAHRMGLPV</sequence>
<reference evidence="2" key="1">
    <citation type="submission" date="2022-06" db="EMBL/GenBank/DDBJ databases">
        <title>Genome public.</title>
        <authorList>
            <person name="Sun Q."/>
        </authorList>
    </citation>
    <scope>NUCLEOTIDE SEQUENCE</scope>
    <source>
        <strain evidence="2">CWNU-1</strain>
    </source>
</reference>
<accession>A0ABT0UYI7</accession>
<keyword evidence="3" id="KW-1185">Reference proteome</keyword>
<dbReference type="RefSeq" id="WP_250923928.1">
    <property type="nucleotide sequence ID" value="NZ_JAMQAW010000079.1"/>
</dbReference>
<proteinExistence type="predicted"/>
<dbReference type="EMBL" id="JAMQAW010000079">
    <property type="protein sequence ID" value="MCM2393633.1"/>
    <property type="molecule type" value="Genomic_DNA"/>
</dbReference>
<evidence type="ECO:0000256" key="1">
    <source>
        <dbReference type="SAM" id="MobiDB-lite"/>
    </source>
</evidence>
<feature type="region of interest" description="Disordered" evidence="1">
    <location>
        <begin position="30"/>
        <end position="49"/>
    </location>
</feature>
<comment type="caution">
    <text evidence="2">The sequence shown here is derived from an EMBL/GenBank/DDBJ whole genome shotgun (WGS) entry which is preliminary data.</text>
</comment>
<dbReference type="Proteomes" id="UP001431429">
    <property type="component" value="Unassembled WGS sequence"/>
</dbReference>